<organism evidence="2 3">
    <name type="scientific">Rhodococcus rhodnii LMG 5362</name>
    <dbReference type="NCBI Taxonomy" id="1273125"/>
    <lineage>
        <taxon>Bacteria</taxon>
        <taxon>Bacillati</taxon>
        <taxon>Actinomycetota</taxon>
        <taxon>Actinomycetes</taxon>
        <taxon>Mycobacteriales</taxon>
        <taxon>Nocardiaceae</taxon>
        <taxon>Rhodococcus</taxon>
    </lineage>
</organism>
<proteinExistence type="predicted"/>
<evidence type="ECO:0000313" key="3">
    <source>
        <dbReference type="Proteomes" id="UP000013525"/>
    </source>
</evidence>
<reference evidence="2 3" key="1">
    <citation type="journal article" date="2013" name="Genome Announc.">
        <title>Draft Genome Sequence of Rhodococcus rhodnii Strain LMG5362, a Symbiont of Rhodnius prolixus (Hemiptera, Reduviidae, Triatominae), the Principle Vector of Trypanosoma cruzi.</title>
        <authorList>
            <person name="Pachebat J.A."/>
            <person name="van Keulen G."/>
            <person name="Whitten M.M."/>
            <person name="Girdwood S."/>
            <person name="Del Sol R."/>
            <person name="Dyson P.J."/>
            <person name="Facey P.D."/>
        </authorList>
    </citation>
    <scope>NUCLEOTIDE SEQUENCE [LARGE SCALE GENOMIC DNA]</scope>
    <source>
        <strain evidence="2 3">LMG 5362</strain>
    </source>
</reference>
<accession>R7WR62</accession>
<dbReference type="EMBL" id="APMY01000067">
    <property type="protein sequence ID" value="EOM76479.1"/>
    <property type="molecule type" value="Genomic_DNA"/>
</dbReference>
<feature type="region of interest" description="Disordered" evidence="1">
    <location>
        <begin position="1"/>
        <end position="34"/>
    </location>
</feature>
<dbReference type="AlphaFoldDB" id="R7WR62"/>
<dbReference type="PATRIC" id="fig|1273125.3.peg.2189"/>
<sequence length="34" mass="3497">MWADACSEGAIDTEGAAPTTDGTRNGESHRQFGG</sequence>
<evidence type="ECO:0000256" key="1">
    <source>
        <dbReference type="SAM" id="MobiDB-lite"/>
    </source>
</evidence>
<gene>
    <name evidence="2" type="ORF">Rrhod_2274</name>
</gene>
<dbReference type="Proteomes" id="UP000013525">
    <property type="component" value="Unassembled WGS sequence"/>
</dbReference>
<protein>
    <submittedName>
        <fullName evidence="2">Uncharacterized protein</fullName>
    </submittedName>
</protein>
<keyword evidence="3" id="KW-1185">Reference proteome</keyword>
<evidence type="ECO:0000313" key="2">
    <source>
        <dbReference type="EMBL" id="EOM76479.1"/>
    </source>
</evidence>
<name>R7WR62_9NOCA</name>
<comment type="caution">
    <text evidence="2">The sequence shown here is derived from an EMBL/GenBank/DDBJ whole genome shotgun (WGS) entry which is preliminary data.</text>
</comment>
<feature type="compositionally biased region" description="Basic and acidic residues" evidence="1">
    <location>
        <begin position="24"/>
        <end position="34"/>
    </location>
</feature>